<dbReference type="InterPro" id="IPR013830">
    <property type="entry name" value="SGNH_hydro"/>
</dbReference>
<proteinExistence type="predicted"/>
<feature type="domain" description="SGNH hydrolase-type esterase" evidence="2">
    <location>
        <begin position="42"/>
        <end position="199"/>
    </location>
</feature>
<organism evidence="3 4">
    <name type="scientific">Pseudothauera rhizosphaerae</name>
    <dbReference type="NCBI Taxonomy" id="2565932"/>
    <lineage>
        <taxon>Bacteria</taxon>
        <taxon>Pseudomonadati</taxon>
        <taxon>Pseudomonadota</taxon>
        <taxon>Betaproteobacteria</taxon>
        <taxon>Rhodocyclales</taxon>
        <taxon>Zoogloeaceae</taxon>
        <taxon>Pseudothauera</taxon>
    </lineage>
</organism>
<dbReference type="Gene3D" id="3.40.50.1110">
    <property type="entry name" value="SGNH hydrolase"/>
    <property type="match status" value="1"/>
</dbReference>
<dbReference type="InterPro" id="IPR036514">
    <property type="entry name" value="SGNH_hydro_sf"/>
</dbReference>
<evidence type="ECO:0000313" key="3">
    <source>
        <dbReference type="EMBL" id="THF54671.1"/>
    </source>
</evidence>
<dbReference type="PANTHER" id="PTHR30383">
    <property type="entry name" value="THIOESTERASE 1/PROTEASE 1/LYSOPHOSPHOLIPASE L1"/>
    <property type="match status" value="1"/>
</dbReference>
<dbReference type="OrthoDB" id="9786188at2"/>
<feature type="chain" id="PRO_5020499573" description="SGNH hydrolase-type esterase domain-containing protein" evidence="1">
    <location>
        <begin position="26"/>
        <end position="216"/>
    </location>
</feature>
<dbReference type="RefSeq" id="WP_136387088.1">
    <property type="nucleotide sequence ID" value="NZ_SSOD01000030.1"/>
</dbReference>
<dbReference type="PANTHER" id="PTHR30383:SF24">
    <property type="entry name" value="THIOESTERASE 1_PROTEASE 1_LYSOPHOSPHOLIPASE L1"/>
    <property type="match status" value="1"/>
</dbReference>
<dbReference type="EMBL" id="SSOD01000030">
    <property type="protein sequence ID" value="THF54671.1"/>
    <property type="molecule type" value="Genomic_DNA"/>
</dbReference>
<keyword evidence="1" id="KW-0732">Signal</keyword>
<dbReference type="AlphaFoldDB" id="A0A4S4A7Y0"/>
<dbReference type="GO" id="GO:0004622">
    <property type="term" value="F:phosphatidylcholine lysophospholipase activity"/>
    <property type="evidence" value="ECO:0007669"/>
    <property type="project" value="TreeGrafter"/>
</dbReference>
<keyword evidence="4" id="KW-1185">Reference proteome</keyword>
<sequence>MPHARRISPFLAFALFCLALLGGCADDRPRFAPLPDGASVLVLGDSLVAGTGAPRGQGWPEGLARHTGWNVINAGVPGNTSADARGRLPGLLAEYQPDAVIVAIGGNDFLRQVPAETTRENIRAIVAESRAATGHVALVAIPALSLGAAALGALSDHELYEEIARANGLALVPAAVAETLSDEDYRADRIHANAAGYARIAARVRDALAAQGWMQR</sequence>
<feature type="signal peptide" evidence="1">
    <location>
        <begin position="1"/>
        <end position="25"/>
    </location>
</feature>
<evidence type="ECO:0000259" key="2">
    <source>
        <dbReference type="Pfam" id="PF13472"/>
    </source>
</evidence>
<comment type="caution">
    <text evidence="3">The sequence shown here is derived from an EMBL/GenBank/DDBJ whole genome shotgun (WGS) entry which is preliminary data.</text>
</comment>
<dbReference type="InterPro" id="IPR051532">
    <property type="entry name" value="Ester_Hydrolysis_Enzymes"/>
</dbReference>
<gene>
    <name evidence="3" type="ORF">E6O51_21515</name>
</gene>
<evidence type="ECO:0000313" key="4">
    <source>
        <dbReference type="Proteomes" id="UP000307956"/>
    </source>
</evidence>
<name>A0A4S4A7Y0_9RHOO</name>
<accession>A0A4S4A7Y0</accession>
<evidence type="ECO:0000256" key="1">
    <source>
        <dbReference type="SAM" id="SignalP"/>
    </source>
</evidence>
<protein>
    <recommendedName>
        <fullName evidence="2">SGNH hydrolase-type esterase domain-containing protein</fullName>
    </recommendedName>
</protein>
<reference evidence="3 4" key="1">
    <citation type="submission" date="2019-04" db="EMBL/GenBank/DDBJ databases">
        <title>Azoarcus rhizosphaerae sp. nov. isolated from rhizosphere of Ficus religiosa.</title>
        <authorList>
            <person name="Lin S.-Y."/>
            <person name="Hameed A."/>
            <person name="Hsu Y.-H."/>
            <person name="Young C.-C."/>
        </authorList>
    </citation>
    <scope>NUCLEOTIDE SEQUENCE [LARGE SCALE GENOMIC DNA]</scope>
    <source>
        <strain evidence="3 4">CC-YHH848</strain>
    </source>
</reference>
<dbReference type="Proteomes" id="UP000307956">
    <property type="component" value="Unassembled WGS sequence"/>
</dbReference>
<dbReference type="SUPFAM" id="SSF52266">
    <property type="entry name" value="SGNH hydrolase"/>
    <property type="match status" value="1"/>
</dbReference>
<dbReference type="PROSITE" id="PS51257">
    <property type="entry name" value="PROKAR_LIPOPROTEIN"/>
    <property type="match status" value="1"/>
</dbReference>
<dbReference type="Pfam" id="PF13472">
    <property type="entry name" value="Lipase_GDSL_2"/>
    <property type="match status" value="1"/>
</dbReference>